<feature type="domain" description="AB hydrolase-1" evidence="1">
    <location>
        <begin position="48"/>
        <end position="271"/>
    </location>
</feature>
<protein>
    <submittedName>
        <fullName evidence="2">3-oxoadipate enol-lactonase</fullName>
    </submittedName>
</protein>
<dbReference type="PROSITE" id="PS01151">
    <property type="entry name" value="FIMBRIAL_USHER"/>
    <property type="match status" value="1"/>
</dbReference>
<dbReference type="InterPro" id="IPR026968">
    <property type="entry name" value="PcaD/CatD"/>
</dbReference>
<dbReference type="PRINTS" id="PR00111">
    <property type="entry name" value="ABHYDROLASE"/>
</dbReference>
<evidence type="ECO:0000313" key="2">
    <source>
        <dbReference type="EMBL" id="SCG52803.1"/>
    </source>
</evidence>
<dbReference type="InterPro" id="IPR018030">
    <property type="entry name" value="Fimbrial_membr_usher_CS"/>
</dbReference>
<dbReference type="NCBIfam" id="TIGR02427">
    <property type="entry name" value="protocat_pcaD"/>
    <property type="match status" value="1"/>
</dbReference>
<proteinExistence type="predicted"/>
<dbReference type="EMBL" id="LT607750">
    <property type="protein sequence ID" value="SCG52803.1"/>
    <property type="molecule type" value="Genomic_DNA"/>
</dbReference>
<name>A0A1C5I3Q0_9ACTN</name>
<dbReference type="GO" id="GO:0042952">
    <property type="term" value="P:beta-ketoadipate pathway"/>
    <property type="evidence" value="ECO:0007669"/>
    <property type="project" value="InterPro"/>
</dbReference>
<dbReference type="InterPro" id="IPR000073">
    <property type="entry name" value="AB_hydrolase_1"/>
</dbReference>
<sequence>MSNPAQPHRPVHREQEEHVPNVAYPVHDLTDRSTVDVHAVVEGPEDAPVVVMSPSLGSTHAMWEPQAIALRARFRVVRYDHRGHGRSPVPPGPYELADLGADVLRLLDRLGISSAHFCGLSLGGMTGMWLAAHAPERVRRLVLCCTSARLGPPRFWAERADLVRREGVEAVADGVVTRWFTPGWAQAHPETARDMRAMVAATPAEGYASCCNAIQSMDLTDLLPRIRAKTLVIAGHEDPSTPPEHGRAIAASIPNARLEVLSPAAHLANVEQRQAVTALLLEHLLDEK</sequence>
<dbReference type="AlphaFoldDB" id="A0A1C5I3Q0"/>
<dbReference type="PANTHER" id="PTHR43433:SF1">
    <property type="entry name" value="BLL5160 PROTEIN"/>
    <property type="match status" value="1"/>
</dbReference>
<keyword evidence="3" id="KW-1185">Reference proteome</keyword>
<dbReference type="Proteomes" id="UP000198217">
    <property type="component" value="Chromosome I"/>
</dbReference>
<evidence type="ECO:0000259" key="1">
    <source>
        <dbReference type="Pfam" id="PF00561"/>
    </source>
</evidence>
<evidence type="ECO:0000313" key="3">
    <source>
        <dbReference type="Proteomes" id="UP000198217"/>
    </source>
</evidence>
<dbReference type="PANTHER" id="PTHR43433">
    <property type="entry name" value="HYDROLASE, ALPHA/BETA FOLD FAMILY PROTEIN"/>
    <property type="match status" value="1"/>
</dbReference>
<dbReference type="GO" id="GO:0047570">
    <property type="term" value="F:3-oxoadipate enol-lactonase activity"/>
    <property type="evidence" value="ECO:0007669"/>
    <property type="project" value="InterPro"/>
</dbReference>
<organism evidence="2 3">
    <name type="scientific">Micromonospora echinaurantiaca</name>
    <dbReference type="NCBI Taxonomy" id="47857"/>
    <lineage>
        <taxon>Bacteria</taxon>
        <taxon>Bacillati</taxon>
        <taxon>Actinomycetota</taxon>
        <taxon>Actinomycetes</taxon>
        <taxon>Micromonosporales</taxon>
        <taxon>Micromonosporaceae</taxon>
        <taxon>Micromonospora</taxon>
    </lineage>
</organism>
<dbReference type="InterPro" id="IPR029058">
    <property type="entry name" value="AB_hydrolase_fold"/>
</dbReference>
<dbReference type="Pfam" id="PF00561">
    <property type="entry name" value="Abhydrolase_1"/>
    <property type="match status" value="1"/>
</dbReference>
<dbReference type="RefSeq" id="WP_088997711.1">
    <property type="nucleotide sequence ID" value="NZ_LT607750.1"/>
</dbReference>
<gene>
    <name evidence="2" type="ORF">GA0070609_2713</name>
</gene>
<dbReference type="Gene3D" id="3.40.50.1820">
    <property type="entry name" value="alpha/beta hydrolase"/>
    <property type="match status" value="1"/>
</dbReference>
<accession>A0A1C5I3Q0</accession>
<dbReference type="InterPro" id="IPR050471">
    <property type="entry name" value="AB_hydrolase"/>
</dbReference>
<reference evidence="2 3" key="1">
    <citation type="submission" date="2016-06" db="EMBL/GenBank/DDBJ databases">
        <authorList>
            <person name="Kjaerup R.B."/>
            <person name="Dalgaard T.S."/>
            <person name="Juul-Madsen H.R."/>
        </authorList>
    </citation>
    <scope>NUCLEOTIDE SEQUENCE [LARGE SCALE GENOMIC DNA]</scope>
    <source>
        <strain evidence="2 3">DSM 43904</strain>
    </source>
</reference>
<dbReference type="SUPFAM" id="SSF53474">
    <property type="entry name" value="alpha/beta-Hydrolases"/>
    <property type="match status" value="1"/>
</dbReference>